<proteinExistence type="predicted"/>
<evidence type="ECO:0000313" key="2">
    <source>
        <dbReference type="Proteomes" id="UP000324104"/>
    </source>
</evidence>
<dbReference type="Proteomes" id="UP000324104">
    <property type="component" value="Unassembled WGS sequence"/>
</dbReference>
<dbReference type="AlphaFoldDB" id="A0A5D5AT68"/>
<dbReference type="EMBL" id="VTAW01000006">
    <property type="protein sequence ID" value="TYT62700.1"/>
    <property type="molecule type" value="Genomic_DNA"/>
</dbReference>
<name>A0A5D5AT68_9EURY</name>
<protein>
    <submittedName>
        <fullName evidence="1">Phosphonate C-P lyase system protein PhnH</fullName>
    </submittedName>
</protein>
<dbReference type="NCBIfam" id="TIGR03292">
    <property type="entry name" value="PhnH_redo"/>
    <property type="match status" value="1"/>
</dbReference>
<comment type="caution">
    <text evidence="1">The sequence shown here is derived from an EMBL/GenBank/DDBJ whole genome shotgun (WGS) entry which is preliminary data.</text>
</comment>
<dbReference type="SUPFAM" id="SSF159709">
    <property type="entry name" value="PhnH-like"/>
    <property type="match status" value="1"/>
</dbReference>
<dbReference type="GO" id="GO:0016829">
    <property type="term" value="F:lyase activity"/>
    <property type="evidence" value="ECO:0007669"/>
    <property type="project" value="UniProtKB-KW"/>
</dbReference>
<dbReference type="Gene3D" id="3.40.50.11310">
    <property type="entry name" value="Bacterial phosphonate metabolism protein PhnH"/>
    <property type="match status" value="1"/>
</dbReference>
<sequence length="184" mass="19086">MRALGIDPVGDVRATFRALVDATARPGTIQSTPTAPADRAVLATLVDHEVGLYTEDDRVADALSSEGRLERAAVADADVVHVDGAGAVDLEAVSRGTLKEPSDGASIVYRVDALREDPAASRLGVAVSGPGVPSERTFGVDGLTADELAAFEELTVDFPRGVDVVLAADRAIVGLPRSVDTEVR</sequence>
<gene>
    <name evidence="1" type="primary">phnH</name>
    <name evidence="1" type="ORF">FYC77_06610</name>
</gene>
<keyword evidence="1" id="KW-0456">Lyase</keyword>
<reference evidence="1 2" key="1">
    <citation type="submission" date="2019-08" db="EMBL/GenBank/DDBJ databases">
        <title>Archaea genome.</title>
        <authorList>
            <person name="Kajale S."/>
            <person name="Shouche Y."/>
            <person name="Deshpande N."/>
            <person name="Sharma A."/>
        </authorList>
    </citation>
    <scope>NUCLEOTIDE SEQUENCE [LARGE SCALE GENOMIC DNA]</scope>
    <source>
        <strain evidence="1 2">ESP3B_9</strain>
    </source>
</reference>
<keyword evidence="2" id="KW-1185">Reference proteome</keyword>
<organism evidence="1 2">
    <name type="scientific">Natrialba swarupiae</name>
    <dbReference type="NCBI Taxonomy" id="2448032"/>
    <lineage>
        <taxon>Archaea</taxon>
        <taxon>Methanobacteriati</taxon>
        <taxon>Methanobacteriota</taxon>
        <taxon>Stenosarchaea group</taxon>
        <taxon>Halobacteria</taxon>
        <taxon>Halobacteriales</taxon>
        <taxon>Natrialbaceae</taxon>
        <taxon>Natrialba</taxon>
    </lineage>
</organism>
<dbReference type="InterPro" id="IPR008772">
    <property type="entry name" value="Phosphonate_metab_PhnH"/>
</dbReference>
<dbReference type="RefSeq" id="WP_149080717.1">
    <property type="nucleotide sequence ID" value="NZ_VTAW01000006.1"/>
</dbReference>
<accession>A0A5D5AT68</accession>
<dbReference type="GO" id="GO:0019634">
    <property type="term" value="P:organic phosphonate metabolic process"/>
    <property type="evidence" value="ECO:0007669"/>
    <property type="project" value="InterPro"/>
</dbReference>
<dbReference type="Pfam" id="PF05845">
    <property type="entry name" value="PhnH"/>
    <property type="match status" value="1"/>
</dbReference>
<dbReference type="InterPro" id="IPR038058">
    <property type="entry name" value="PhnH-like_sp"/>
</dbReference>
<evidence type="ECO:0000313" key="1">
    <source>
        <dbReference type="EMBL" id="TYT62700.1"/>
    </source>
</evidence>